<comment type="caution">
    <text evidence="2">The sequence shown here is derived from an EMBL/GenBank/DDBJ whole genome shotgun (WGS) entry which is preliminary data.</text>
</comment>
<evidence type="ECO:0000259" key="1">
    <source>
        <dbReference type="Pfam" id="PF18495"/>
    </source>
</evidence>
<dbReference type="InterPro" id="IPR033788">
    <property type="entry name" value="VbhA-like"/>
</dbReference>
<dbReference type="Gene3D" id="1.10.8.1050">
    <property type="entry name" value="Antitoxin VbhA-like"/>
    <property type="match status" value="1"/>
</dbReference>
<dbReference type="InterPro" id="IPR043038">
    <property type="entry name" value="VbhA_sf"/>
</dbReference>
<name>A0A917W848_9RHOB</name>
<feature type="domain" description="Antitoxin VbhA" evidence="1">
    <location>
        <begin position="10"/>
        <end position="54"/>
    </location>
</feature>
<dbReference type="EMBL" id="BMLF01000001">
    <property type="protein sequence ID" value="GGL82096.1"/>
    <property type="molecule type" value="Genomic_DNA"/>
</dbReference>
<proteinExistence type="predicted"/>
<protein>
    <recommendedName>
        <fullName evidence="1">Antitoxin VbhA domain-containing protein</fullName>
    </recommendedName>
</protein>
<dbReference type="Proteomes" id="UP000649829">
    <property type="component" value="Unassembled WGS sequence"/>
</dbReference>
<dbReference type="InterPro" id="IPR041535">
    <property type="entry name" value="VbhA"/>
</dbReference>
<reference evidence="2" key="2">
    <citation type="submission" date="2020-09" db="EMBL/GenBank/DDBJ databases">
        <authorList>
            <person name="Sun Q."/>
            <person name="Zhou Y."/>
        </authorList>
    </citation>
    <scope>NUCLEOTIDE SEQUENCE</scope>
    <source>
        <strain evidence="2">CGMCC 1.6293</strain>
    </source>
</reference>
<dbReference type="Pfam" id="PF18495">
    <property type="entry name" value="VbhA"/>
    <property type="match status" value="1"/>
</dbReference>
<evidence type="ECO:0000313" key="3">
    <source>
        <dbReference type="Proteomes" id="UP000649829"/>
    </source>
</evidence>
<organism evidence="2 3">
    <name type="scientific">Pseudooceanicola nanhaiensis</name>
    <dbReference type="NCBI Taxonomy" id="375761"/>
    <lineage>
        <taxon>Bacteria</taxon>
        <taxon>Pseudomonadati</taxon>
        <taxon>Pseudomonadota</taxon>
        <taxon>Alphaproteobacteria</taxon>
        <taxon>Rhodobacterales</taxon>
        <taxon>Paracoccaceae</taxon>
        <taxon>Pseudooceanicola</taxon>
    </lineage>
</organism>
<sequence>MISEEEQNRRRESWRQANASVRIEGGTISEEYQALQERHIRGEISRAALRAELDEMDRMR</sequence>
<evidence type="ECO:0000313" key="2">
    <source>
        <dbReference type="EMBL" id="GGL82096.1"/>
    </source>
</evidence>
<dbReference type="CDD" id="cd11586">
    <property type="entry name" value="VbhA_like"/>
    <property type="match status" value="1"/>
</dbReference>
<dbReference type="AlphaFoldDB" id="A0A917W848"/>
<keyword evidence="3" id="KW-1185">Reference proteome</keyword>
<dbReference type="RefSeq" id="WP_156954607.1">
    <property type="nucleotide sequence ID" value="NZ_BMLF01000001.1"/>
</dbReference>
<gene>
    <name evidence="2" type="ORF">GCM10011534_00140</name>
</gene>
<reference evidence="2" key="1">
    <citation type="journal article" date="2014" name="Int. J. Syst. Evol. Microbiol.">
        <title>Complete genome sequence of Corynebacterium casei LMG S-19264T (=DSM 44701T), isolated from a smear-ripened cheese.</title>
        <authorList>
            <consortium name="US DOE Joint Genome Institute (JGI-PGF)"/>
            <person name="Walter F."/>
            <person name="Albersmeier A."/>
            <person name="Kalinowski J."/>
            <person name="Ruckert C."/>
        </authorList>
    </citation>
    <scope>NUCLEOTIDE SEQUENCE</scope>
    <source>
        <strain evidence="2">CGMCC 1.6293</strain>
    </source>
</reference>
<accession>A0A917W848</accession>